<sequence length="724" mass="81090">MTFTPSGPGDITLANLAQSLPRTIPVTPALTNPSDSSLEKQPEPEGIEKTSRAVRIRLYSDETLADRLVPLYPGTPPTQGGDSPPSRAPVMALFDIALDEDMTEEEARRVIIEFSKKYSHIPKLELDLNSQETQKFLSALNKTGQRIRLRAPDYSRIRTNAPELIYGRFVIDGNNVVNSSYSPSSPTTYVEYGSHPDAIMAGLLELLTCEKGVAQLCLKERQEHHELSVLKDILGAYINKHKNDYYNNKLLPPDKQQFEAVKNSLEPIQLNRSGLYSQRPHINPDLAASLIDSTRKLAMEVAPELTQRCVNISHYLHDPIEFLPQLANLGQRIITVFQQQTARSGTADSNFPHYYFGDEFNFKLTNDRVNQDISPALRGYCCQISKTQATLLPIRFRGSYYPQPIVNTDKLDGSTKMDDWVSQHKLHHSLALAAGKDGRVSPQFLGFLKPKQANVIVTQYGSFRDHALSCNPFHTKNVHDLQMAVLRDKQLMDDSFLPQILCPLGVENGNDNLWPNLFDANCLVPETDSYLGDQVILRPSLALNSPNIIIGLLSSQNLSRSIALCADKAQPDTLGKLFHRLCSPDKMTDTPETEMREGLRMLSLQINALEVSIISSNYKDLKKIGTYAAPLFAERFTREGRPFEQTSPARRAIELYEKASDVANCNFIADSEITDIGRKVYEPQVLRDKNGAMLESEDGTCYLLPGGHLINKDFTVLYKNHSLD</sequence>
<evidence type="ECO:0000256" key="1">
    <source>
        <dbReference type="SAM" id="MobiDB-lite"/>
    </source>
</evidence>
<protein>
    <submittedName>
        <fullName evidence="2">Uncharacterized protein</fullName>
    </submittedName>
</protein>
<feature type="compositionally biased region" description="Basic and acidic residues" evidence="1">
    <location>
        <begin position="37"/>
        <end position="50"/>
    </location>
</feature>
<name>A0ABT0PC06_9GAMM</name>
<gene>
    <name evidence="2" type="ORF">M3P05_02950</name>
</gene>
<comment type="caution">
    <text evidence="2">The sequence shown here is derived from an EMBL/GenBank/DDBJ whole genome shotgun (WGS) entry which is preliminary data.</text>
</comment>
<evidence type="ECO:0000313" key="3">
    <source>
        <dbReference type="Proteomes" id="UP001203338"/>
    </source>
</evidence>
<accession>A0ABT0PC06</accession>
<keyword evidence="3" id="KW-1185">Reference proteome</keyword>
<dbReference type="RefSeq" id="WP_249697742.1">
    <property type="nucleotide sequence ID" value="NZ_JAMFLX010000003.1"/>
</dbReference>
<reference evidence="2 3" key="1">
    <citation type="submission" date="2022-05" db="EMBL/GenBank/DDBJ databases">
        <authorList>
            <person name="Park J.-S."/>
        </authorList>
    </citation>
    <scope>NUCLEOTIDE SEQUENCE [LARGE SCALE GENOMIC DNA]</scope>
    <source>
        <strain evidence="2 3">2012CJ34-2</strain>
    </source>
</reference>
<organism evidence="2 3">
    <name type="scientific">Parendozoicomonas callyspongiae</name>
    <dbReference type="NCBI Taxonomy" id="2942213"/>
    <lineage>
        <taxon>Bacteria</taxon>
        <taxon>Pseudomonadati</taxon>
        <taxon>Pseudomonadota</taxon>
        <taxon>Gammaproteobacteria</taxon>
        <taxon>Oceanospirillales</taxon>
        <taxon>Endozoicomonadaceae</taxon>
        <taxon>Parendozoicomonas</taxon>
    </lineage>
</organism>
<proteinExistence type="predicted"/>
<feature type="region of interest" description="Disordered" evidence="1">
    <location>
        <begin position="25"/>
        <end position="50"/>
    </location>
</feature>
<dbReference type="Proteomes" id="UP001203338">
    <property type="component" value="Unassembled WGS sequence"/>
</dbReference>
<evidence type="ECO:0000313" key="2">
    <source>
        <dbReference type="EMBL" id="MCL6268909.1"/>
    </source>
</evidence>
<dbReference type="EMBL" id="JAMFLX010000003">
    <property type="protein sequence ID" value="MCL6268909.1"/>
    <property type="molecule type" value="Genomic_DNA"/>
</dbReference>